<proteinExistence type="predicted"/>
<dbReference type="RefSeq" id="WP_111251538.1">
    <property type="nucleotide sequence ID" value="NZ_QKWH01000010.1"/>
</dbReference>
<reference evidence="1 2" key="1">
    <citation type="submission" date="2018-06" db="EMBL/GenBank/DDBJ databases">
        <title>Whole genome sequencing of a novel hydrocarbon degrading bacterial strain, PW21 isolated from oil contaminated produced water sample.</title>
        <authorList>
            <person name="Nagkirti P."/>
            <person name="Shaikh A."/>
            <person name="Gowdaman V."/>
            <person name="Engineer A.E."/>
            <person name="Dagar S."/>
            <person name="Dhakephalkar P.K."/>
        </authorList>
    </citation>
    <scope>NUCLEOTIDE SEQUENCE [LARGE SCALE GENOMIC DNA]</scope>
    <source>
        <strain evidence="1 2">PW21</strain>
    </source>
</reference>
<accession>A0A2W5WVW3</accession>
<gene>
    <name evidence="1" type="ORF">DNL40_12215</name>
</gene>
<dbReference type="EMBL" id="QKWH01000010">
    <property type="protein sequence ID" value="PZR52426.1"/>
    <property type="molecule type" value="Genomic_DNA"/>
</dbReference>
<comment type="caution">
    <text evidence="1">The sequence shown here is derived from an EMBL/GenBank/DDBJ whole genome shotgun (WGS) entry which is preliminary data.</text>
</comment>
<evidence type="ECO:0000313" key="1">
    <source>
        <dbReference type="EMBL" id="PZR52426.1"/>
    </source>
</evidence>
<evidence type="ECO:0000313" key="2">
    <source>
        <dbReference type="Proteomes" id="UP000248783"/>
    </source>
</evidence>
<dbReference type="Proteomes" id="UP000248783">
    <property type="component" value="Unassembled WGS sequence"/>
</dbReference>
<protein>
    <submittedName>
        <fullName evidence="1">Uncharacterized protein</fullName>
    </submittedName>
</protein>
<sequence length="157" mass="17263">MMEPAWDEIDLVGARECARTAADGAPPDGRVIALRHHGRASVVLVRADPHGDWALVYVCTDRAGVRVEDSSALLDLTAEHTFQVGSAAARYGQPPRLHFAAIRSPGVTTARTRWPGKPWRILTADPDRWILDVLATDDFEAPAYEFEAPDGTWHRIG</sequence>
<organism evidence="1 2">
    <name type="scientific">Xylanimonas oleitrophica</name>
    <dbReference type="NCBI Taxonomy" id="2607479"/>
    <lineage>
        <taxon>Bacteria</taxon>
        <taxon>Bacillati</taxon>
        <taxon>Actinomycetota</taxon>
        <taxon>Actinomycetes</taxon>
        <taxon>Micrococcales</taxon>
        <taxon>Promicromonosporaceae</taxon>
        <taxon>Xylanimonas</taxon>
    </lineage>
</organism>
<name>A0A2W5WVW3_9MICO</name>
<dbReference type="AlphaFoldDB" id="A0A2W5WVW3"/>
<keyword evidence="2" id="KW-1185">Reference proteome</keyword>